<dbReference type="Pfam" id="PF22880">
    <property type="entry name" value="DUF7019"/>
    <property type="match status" value="1"/>
</dbReference>
<dbReference type="OrthoDB" id="3397153at2"/>
<dbReference type="NCBIfam" id="NF040893">
    <property type="entry name" value="SAVMC3_10250"/>
    <property type="match status" value="1"/>
</dbReference>
<dbReference type="RefSeq" id="WP_005458056.1">
    <property type="nucleotide sequence ID" value="NZ_CM001440.1"/>
</dbReference>
<dbReference type="HOGENOM" id="CLU_1336064_0_0_11"/>
<evidence type="ECO:0000313" key="2">
    <source>
        <dbReference type="Proteomes" id="UP000002791"/>
    </source>
</evidence>
<dbReference type="AlphaFoldDB" id="H5XR76"/>
<keyword evidence="2" id="KW-1185">Reference proteome</keyword>
<dbReference type="EMBL" id="CM001440">
    <property type="protein sequence ID" value="EHR62317.1"/>
    <property type="molecule type" value="Genomic_DNA"/>
</dbReference>
<gene>
    <name evidence="1" type="ORF">SaccyDRAFT_3488</name>
</gene>
<dbReference type="eggNOG" id="ENOG502ZUMD">
    <property type="taxonomic scope" value="Bacteria"/>
</dbReference>
<name>H5XR76_9PSEU</name>
<dbReference type="InterPro" id="IPR054284">
    <property type="entry name" value="DUF7019"/>
</dbReference>
<sequence>MSFRYYLYVSDSKVDMLLAQIEPGFTRKRTAEISLGMSVAGAKRTVEAAGPGRIARLERVVRHLHEHGDVGTVDEPGQFFWGLLPMQWGLVGESAGSATVYFGGRDERTLVGLGGSAGHVLGTQQATPSEFLSPSWLPALLHALHDPEGDEQGQDDDRAALSTVHRAHSRLRGPAQNVEFVAKRLLHGPSPYPELDGRDDMRVLLGSPLYVALVD</sequence>
<proteinExistence type="predicted"/>
<accession>H5XR76</accession>
<dbReference type="Proteomes" id="UP000002791">
    <property type="component" value="Chromosome"/>
</dbReference>
<organism evidence="1 2">
    <name type="scientific">Saccharomonospora cyanea NA-134</name>
    <dbReference type="NCBI Taxonomy" id="882082"/>
    <lineage>
        <taxon>Bacteria</taxon>
        <taxon>Bacillati</taxon>
        <taxon>Actinomycetota</taxon>
        <taxon>Actinomycetes</taxon>
        <taxon>Pseudonocardiales</taxon>
        <taxon>Pseudonocardiaceae</taxon>
        <taxon>Saccharomonospora</taxon>
    </lineage>
</organism>
<evidence type="ECO:0000313" key="1">
    <source>
        <dbReference type="EMBL" id="EHR62317.1"/>
    </source>
</evidence>
<protein>
    <submittedName>
        <fullName evidence="1">Uncharacterized protein</fullName>
    </submittedName>
</protein>
<reference evidence="1 2" key="1">
    <citation type="submission" date="2011-11" db="EMBL/GenBank/DDBJ databases">
        <title>The Noncontiguous Finished sequence of Saccharomonospora cyanea NA-134.</title>
        <authorList>
            <consortium name="US DOE Joint Genome Institute"/>
            <person name="Lucas S."/>
            <person name="Han J."/>
            <person name="Lapidus A."/>
            <person name="Cheng J.-F."/>
            <person name="Goodwin L."/>
            <person name="Pitluck S."/>
            <person name="Peters L."/>
            <person name="Ovchinnikova G."/>
            <person name="Lu M."/>
            <person name="Detter J.C."/>
            <person name="Han C."/>
            <person name="Tapia R."/>
            <person name="Land M."/>
            <person name="Hauser L."/>
            <person name="Kyrpides N."/>
            <person name="Ivanova N."/>
            <person name="Pagani I."/>
            <person name="Brambilla E.-M."/>
            <person name="Klenk H.-P."/>
            <person name="Woyke T."/>
        </authorList>
    </citation>
    <scope>NUCLEOTIDE SEQUENCE [LARGE SCALE GENOMIC DNA]</scope>
    <source>
        <strain evidence="1 2">NA-134</strain>
    </source>
</reference>